<reference evidence="1 2" key="1">
    <citation type="submission" date="2015-12" db="EMBL/GenBank/DDBJ databases">
        <title>Draft genome sequence of Moniliophthora roreri, the causal agent of frosty pod rot of cacao.</title>
        <authorList>
            <person name="Aime M.C."/>
            <person name="Diaz-Valderrama J.R."/>
            <person name="Kijpornyongpan T."/>
            <person name="Phillips-Mora W."/>
        </authorList>
    </citation>
    <scope>NUCLEOTIDE SEQUENCE [LARGE SCALE GENOMIC DNA]</scope>
    <source>
        <strain evidence="1 2">MCA 2952</strain>
    </source>
</reference>
<accession>A0A0W0GCE7</accession>
<sequence length="162" mass="17920">MPSLLSPLHTLYDGPRKKDAPLHIATTWHPRGRYLSSPRRTPSNARTAIPAVLNFLLRDQWLKIEDQKEESSSREERDAPSYCCHRDCKLVSISMGARVVAVSAHHGRMPSFNIISSEICTQKMGESENGYVCSYSSHFAGEDVSASRSKSGDRTGVAGTPM</sequence>
<name>A0A0W0GCE7_MONRR</name>
<protein>
    <submittedName>
        <fullName evidence="1">Uncharacterized protein</fullName>
    </submittedName>
</protein>
<evidence type="ECO:0000313" key="2">
    <source>
        <dbReference type="Proteomes" id="UP000054988"/>
    </source>
</evidence>
<dbReference type="AlphaFoldDB" id="A0A0W0GCE7"/>
<organism evidence="1 2">
    <name type="scientific">Moniliophthora roreri</name>
    <name type="common">Frosty pod rot fungus</name>
    <name type="synonym">Monilia roreri</name>
    <dbReference type="NCBI Taxonomy" id="221103"/>
    <lineage>
        <taxon>Eukaryota</taxon>
        <taxon>Fungi</taxon>
        <taxon>Dikarya</taxon>
        <taxon>Basidiomycota</taxon>
        <taxon>Agaricomycotina</taxon>
        <taxon>Agaricomycetes</taxon>
        <taxon>Agaricomycetidae</taxon>
        <taxon>Agaricales</taxon>
        <taxon>Marasmiineae</taxon>
        <taxon>Marasmiaceae</taxon>
        <taxon>Moniliophthora</taxon>
    </lineage>
</organism>
<comment type="caution">
    <text evidence="1">The sequence shown here is derived from an EMBL/GenBank/DDBJ whole genome shotgun (WGS) entry which is preliminary data.</text>
</comment>
<proteinExistence type="predicted"/>
<dbReference type="Proteomes" id="UP000054988">
    <property type="component" value="Unassembled WGS sequence"/>
</dbReference>
<dbReference type="EMBL" id="LATX01000453">
    <property type="protein sequence ID" value="KTB46199.1"/>
    <property type="molecule type" value="Genomic_DNA"/>
</dbReference>
<evidence type="ECO:0000313" key="1">
    <source>
        <dbReference type="EMBL" id="KTB46199.1"/>
    </source>
</evidence>
<gene>
    <name evidence="1" type="ORF">WG66_1224</name>
</gene>